<gene>
    <name evidence="3" type="ORF">UFOVP1318_45</name>
    <name evidence="4" type="ORF">UFOVP1430_57</name>
</gene>
<keyword evidence="1" id="KW-0175">Coiled coil</keyword>
<feature type="region of interest" description="Disordered" evidence="2">
    <location>
        <begin position="299"/>
        <end position="318"/>
    </location>
</feature>
<sequence length="346" mass="38623">MKIEGVEIFSVGTWNEDAFSISDLEEMVRAFNENAVGARPHLKLGHDPKQVVGKALMKTEGLPALGWVEKLYVRGEKLVADFADIPEKLFALIQKRGYRKVSSEIFFNITIGDKKYKRMLGAVALLGAETPGVMNLADILASYKSTFKKYDKMQVYETELKTSSTKGKRMEKTEAEIRLELDNEKLSKETAELKEFKAKAEKEKADADKELADLKTFKAQAEKEKIELEAQAEVARVESFTTTLVADKLCTPAMKPLIAALLGETKKSYSVKIKNEEKSVSKEELLKETLKLFKAASEVNFEESSSAGKKDGEKKEDEIDAKAKEYAKKHSVTYGQAVKAVLSEQA</sequence>
<feature type="coiled-coil region" evidence="1">
    <location>
        <begin position="179"/>
        <end position="238"/>
    </location>
</feature>
<dbReference type="EMBL" id="LR797363">
    <property type="protein sequence ID" value="CAB4210930.1"/>
    <property type="molecule type" value="Genomic_DNA"/>
</dbReference>
<evidence type="ECO:0000313" key="3">
    <source>
        <dbReference type="EMBL" id="CAB4197945.1"/>
    </source>
</evidence>
<evidence type="ECO:0000313" key="4">
    <source>
        <dbReference type="EMBL" id="CAB4210930.1"/>
    </source>
</evidence>
<evidence type="ECO:0000256" key="2">
    <source>
        <dbReference type="SAM" id="MobiDB-lite"/>
    </source>
</evidence>
<name>A0A6J5RZR1_9CAUD</name>
<evidence type="ECO:0000256" key="1">
    <source>
        <dbReference type="SAM" id="Coils"/>
    </source>
</evidence>
<feature type="compositionally biased region" description="Basic and acidic residues" evidence="2">
    <location>
        <begin position="308"/>
        <end position="318"/>
    </location>
</feature>
<proteinExistence type="predicted"/>
<accession>A0A6J5RZR1</accession>
<protein>
    <submittedName>
        <fullName evidence="3">Uncharacterized protein</fullName>
    </submittedName>
</protein>
<organism evidence="3">
    <name type="scientific">uncultured Caudovirales phage</name>
    <dbReference type="NCBI Taxonomy" id="2100421"/>
    <lineage>
        <taxon>Viruses</taxon>
        <taxon>Duplodnaviria</taxon>
        <taxon>Heunggongvirae</taxon>
        <taxon>Uroviricota</taxon>
        <taxon>Caudoviricetes</taxon>
        <taxon>Peduoviridae</taxon>
        <taxon>Maltschvirus</taxon>
        <taxon>Maltschvirus maltsch</taxon>
    </lineage>
</organism>
<reference evidence="3" key="1">
    <citation type="submission" date="2020-05" db="EMBL/GenBank/DDBJ databases">
        <authorList>
            <person name="Chiriac C."/>
            <person name="Salcher M."/>
            <person name="Ghai R."/>
            <person name="Kavagutti S V."/>
        </authorList>
    </citation>
    <scope>NUCLEOTIDE SEQUENCE</scope>
</reference>
<dbReference type="EMBL" id="LR797267">
    <property type="protein sequence ID" value="CAB4197945.1"/>
    <property type="molecule type" value="Genomic_DNA"/>
</dbReference>